<sequence>MVRFYCSVFLGALSLLVLPVDGAMAAPLTIIEPSPPAEETAISRDSFDLVSISQQVQSLLQTARTINNSGDAATALVQIDQAVALVQLLPIGEERDRLLAPTGSYLIELKALDQALAIAQAMTDDTYGNTGNLRTQLEVALTKAYIQTGQTPQAVQLIQSLNLDGRDFYWMVAVEALANQGDVEEAVNLFENVKDKDNLLFTDVDGNAITHAYIGAGQFAAAQNFLAQHPISDPY</sequence>
<protein>
    <submittedName>
        <fullName evidence="2">Uncharacterized protein</fullName>
    </submittedName>
</protein>
<evidence type="ECO:0000313" key="3">
    <source>
        <dbReference type="Proteomes" id="UP000249354"/>
    </source>
</evidence>
<dbReference type="AlphaFoldDB" id="A0A2W4TY90"/>
<dbReference type="Proteomes" id="UP000249354">
    <property type="component" value="Unassembled WGS sequence"/>
</dbReference>
<reference evidence="2 3" key="2">
    <citation type="submission" date="2018-06" db="EMBL/GenBank/DDBJ databases">
        <title>Metagenomic assembly of (sub)arctic Cyanobacteria and their associated microbiome from non-axenic cultures.</title>
        <authorList>
            <person name="Baurain D."/>
        </authorList>
    </citation>
    <scope>NUCLEOTIDE SEQUENCE [LARGE SCALE GENOMIC DNA]</scope>
    <source>
        <strain evidence="2">ULC129bin1</strain>
    </source>
</reference>
<name>A0A2W4TY90_9CYAN</name>
<feature type="signal peptide" evidence="1">
    <location>
        <begin position="1"/>
        <end position="25"/>
    </location>
</feature>
<evidence type="ECO:0000313" key="2">
    <source>
        <dbReference type="EMBL" id="PZO11857.1"/>
    </source>
</evidence>
<reference evidence="3" key="1">
    <citation type="submission" date="2018-04" db="EMBL/GenBank/DDBJ databases">
        <authorList>
            <person name="Cornet L."/>
        </authorList>
    </citation>
    <scope>NUCLEOTIDE SEQUENCE [LARGE SCALE GENOMIC DNA]</scope>
</reference>
<dbReference type="Gene3D" id="1.25.40.10">
    <property type="entry name" value="Tetratricopeptide repeat domain"/>
    <property type="match status" value="1"/>
</dbReference>
<keyword evidence="1" id="KW-0732">Signal</keyword>
<feature type="chain" id="PRO_5016141470" evidence="1">
    <location>
        <begin position="26"/>
        <end position="235"/>
    </location>
</feature>
<evidence type="ECO:0000256" key="1">
    <source>
        <dbReference type="SAM" id="SignalP"/>
    </source>
</evidence>
<dbReference type="InterPro" id="IPR011990">
    <property type="entry name" value="TPR-like_helical_dom_sf"/>
</dbReference>
<gene>
    <name evidence="2" type="ORF">DCF25_18610</name>
</gene>
<accession>A0A2W4TY90</accession>
<proteinExistence type="predicted"/>
<dbReference type="EMBL" id="QBMC01000167">
    <property type="protein sequence ID" value="PZO11857.1"/>
    <property type="molecule type" value="Genomic_DNA"/>
</dbReference>
<organism evidence="2 3">
    <name type="scientific">Leptolyngbya foveolarum</name>
    <dbReference type="NCBI Taxonomy" id="47253"/>
    <lineage>
        <taxon>Bacteria</taxon>
        <taxon>Bacillati</taxon>
        <taxon>Cyanobacteriota</taxon>
        <taxon>Cyanophyceae</taxon>
        <taxon>Leptolyngbyales</taxon>
        <taxon>Leptolyngbyaceae</taxon>
        <taxon>Leptolyngbya group</taxon>
        <taxon>Leptolyngbya</taxon>
    </lineage>
</organism>
<comment type="caution">
    <text evidence="2">The sequence shown here is derived from an EMBL/GenBank/DDBJ whole genome shotgun (WGS) entry which is preliminary data.</text>
</comment>